<feature type="binding site" evidence="12">
    <location>
        <position position="198"/>
    </location>
    <ligand>
        <name>[4Fe-4S] cluster</name>
        <dbReference type="ChEBI" id="CHEBI:49883"/>
    </ligand>
</feature>
<dbReference type="Pfam" id="PF00633">
    <property type="entry name" value="HHH"/>
    <property type="match status" value="1"/>
</dbReference>
<dbReference type="EMBL" id="ADMG01000035">
    <property type="protein sequence ID" value="EKB30901.1"/>
    <property type="molecule type" value="Genomic_DNA"/>
</dbReference>
<dbReference type="InterPro" id="IPR023170">
    <property type="entry name" value="HhH_base_excis_C"/>
</dbReference>
<evidence type="ECO:0000313" key="15">
    <source>
        <dbReference type="Proteomes" id="UP000005835"/>
    </source>
</evidence>
<organism evidence="14 15">
    <name type="scientific">Sutterella wadsworthensis 2_1_59BFAA</name>
    <dbReference type="NCBI Taxonomy" id="742823"/>
    <lineage>
        <taxon>Bacteria</taxon>
        <taxon>Pseudomonadati</taxon>
        <taxon>Pseudomonadota</taxon>
        <taxon>Betaproteobacteria</taxon>
        <taxon>Burkholderiales</taxon>
        <taxon>Sutterellaceae</taxon>
        <taxon>Sutterella</taxon>
    </lineage>
</organism>
<dbReference type="FunFam" id="1.10.1670.10:FF:000001">
    <property type="entry name" value="Endonuclease III"/>
    <property type="match status" value="1"/>
</dbReference>
<name>K1JL11_9BURK</name>
<proteinExistence type="inferred from homology"/>
<dbReference type="GO" id="GO:0003677">
    <property type="term" value="F:DNA binding"/>
    <property type="evidence" value="ECO:0007669"/>
    <property type="project" value="UniProtKB-UniRule"/>
</dbReference>
<dbReference type="InterPro" id="IPR000445">
    <property type="entry name" value="HhH_motif"/>
</dbReference>
<keyword evidence="14" id="KW-0255">Endonuclease</keyword>
<keyword evidence="14" id="KW-0540">Nuclease</keyword>
<feature type="binding site" evidence="12">
    <location>
        <position position="204"/>
    </location>
    <ligand>
        <name>[4Fe-4S] cluster</name>
        <dbReference type="ChEBI" id="CHEBI:49883"/>
    </ligand>
</feature>
<feature type="domain" description="HhH-GPD" evidence="13">
    <location>
        <begin position="39"/>
        <end position="186"/>
    </location>
</feature>
<evidence type="ECO:0000256" key="6">
    <source>
        <dbReference type="ARBA" id="ARBA00023004"/>
    </source>
</evidence>
<reference evidence="14 15" key="1">
    <citation type="submission" date="2012-05" db="EMBL/GenBank/DDBJ databases">
        <title>The Genome Sequence of Sutterella wadsworthensis 2_1_59BFAA.</title>
        <authorList>
            <consortium name="The Broad Institute Genome Sequencing Platform"/>
            <person name="Earl A."/>
            <person name="Ward D."/>
            <person name="Feldgarden M."/>
            <person name="Gevers D."/>
            <person name="Daigneault M."/>
            <person name="Strauss J."/>
            <person name="Allen-Vercoe E."/>
            <person name="Walker B."/>
            <person name="Young S.K."/>
            <person name="Zeng Q."/>
            <person name="Gargeya S."/>
            <person name="Fitzgerald M."/>
            <person name="Haas B."/>
            <person name="Abouelleil A."/>
            <person name="Alvarado L."/>
            <person name="Arachchi H.M."/>
            <person name="Berlin A.M."/>
            <person name="Chapman S.B."/>
            <person name="Goldberg J."/>
            <person name="Griggs A."/>
            <person name="Gujja S."/>
            <person name="Hansen M."/>
            <person name="Howarth C."/>
            <person name="Imamovic A."/>
            <person name="Larimer J."/>
            <person name="McCowen C."/>
            <person name="Montmayeur A."/>
            <person name="Murphy C."/>
            <person name="Neiman D."/>
            <person name="Pearson M."/>
            <person name="Priest M."/>
            <person name="Roberts A."/>
            <person name="Saif S."/>
            <person name="Shea T."/>
            <person name="Sisk P."/>
            <person name="Sykes S."/>
            <person name="Wortman J."/>
            <person name="Nusbaum C."/>
            <person name="Birren B."/>
        </authorList>
    </citation>
    <scope>NUCLEOTIDE SEQUENCE [LARGE SCALE GENOMIC DNA]</scope>
    <source>
        <strain evidence="14 15">2_1_59BFAA</strain>
    </source>
</reference>
<dbReference type="PANTHER" id="PTHR10359">
    <property type="entry name" value="A/G-SPECIFIC ADENINE GLYCOSYLASE/ENDONUCLEASE III"/>
    <property type="match status" value="1"/>
</dbReference>
<dbReference type="PANTHER" id="PTHR10359:SF18">
    <property type="entry name" value="ENDONUCLEASE III"/>
    <property type="match status" value="1"/>
</dbReference>
<dbReference type="Gene3D" id="1.10.1670.10">
    <property type="entry name" value="Helix-hairpin-Helix base-excision DNA repair enzymes (C-terminal)"/>
    <property type="match status" value="1"/>
</dbReference>
<evidence type="ECO:0000256" key="7">
    <source>
        <dbReference type="ARBA" id="ARBA00023014"/>
    </source>
</evidence>
<keyword evidence="5 12" id="KW-0378">Hydrolase</keyword>
<dbReference type="OrthoDB" id="9800977at2"/>
<keyword evidence="3 12" id="KW-0479">Metal-binding</keyword>
<dbReference type="HOGENOM" id="CLU_012862_3_3_4"/>
<keyword evidence="10 12" id="KW-0456">Lyase</keyword>
<comment type="cofactor">
    <cofactor evidence="12">
        <name>[4Fe-4S] cluster</name>
        <dbReference type="ChEBI" id="CHEBI:49883"/>
    </cofactor>
    <text evidence="12">Binds 1 [4Fe-4S] cluster.</text>
</comment>
<comment type="similarity">
    <text evidence="1 12">Belongs to the Nth/MutY family.</text>
</comment>
<keyword evidence="4 12" id="KW-0227">DNA damage</keyword>
<evidence type="ECO:0000256" key="2">
    <source>
        <dbReference type="ARBA" id="ARBA00022485"/>
    </source>
</evidence>
<keyword evidence="11 12" id="KW-0326">Glycosidase</keyword>
<dbReference type="Gene3D" id="1.10.340.30">
    <property type="entry name" value="Hypothetical protein, domain 2"/>
    <property type="match status" value="1"/>
</dbReference>
<keyword evidence="9 12" id="KW-0234">DNA repair</keyword>
<dbReference type="GO" id="GO:0046872">
    <property type="term" value="F:metal ion binding"/>
    <property type="evidence" value="ECO:0007669"/>
    <property type="project" value="UniProtKB-KW"/>
</dbReference>
<evidence type="ECO:0000256" key="12">
    <source>
        <dbReference type="HAMAP-Rule" id="MF_00942"/>
    </source>
</evidence>
<comment type="caution">
    <text evidence="14">The sequence shown here is derived from an EMBL/GenBank/DDBJ whole genome shotgun (WGS) entry which is preliminary data.</text>
</comment>
<dbReference type="FunFam" id="1.10.340.30:FF:000001">
    <property type="entry name" value="Endonuclease III"/>
    <property type="match status" value="1"/>
</dbReference>
<dbReference type="NCBIfam" id="TIGR01083">
    <property type="entry name" value="nth"/>
    <property type="match status" value="1"/>
</dbReference>
<evidence type="ECO:0000256" key="10">
    <source>
        <dbReference type="ARBA" id="ARBA00023239"/>
    </source>
</evidence>
<keyword evidence="7 12" id="KW-0411">Iron-sulfur</keyword>
<evidence type="ECO:0000256" key="3">
    <source>
        <dbReference type="ARBA" id="ARBA00022723"/>
    </source>
</evidence>
<keyword evidence="2 12" id="KW-0004">4Fe-4S</keyword>
<dbReference type="EC" id="4.2.99.18" evidence="12"/>
<dbReference type="Proteomes" id="UP000005835">
    <property type="component" value="Unassembled WGS sequence"/>
</dbReference>
<dbReference type="Pfam" id="PF10576">
    <property type="entry name" value="EndIII_4Fe-2S"/>
    <property type="match status" value="1"/>
</dbReference>
<dbReference type="PATRIC" id="fig|742823.3.peg.1584"/>
<protein>
    <recommendedName>
        <fullName evidence="12">Endonuclease III</fullName>
        <ecNumber evidence="12">4.2.99.18</ecNumber>
    </recommendedName>
    <alternativeName>
        <fullName evidence="12">DNA-(apurinic or apyrimidinic site) lyase</fullName>
    </alternativeName>
</protein>
<comment type="function">
    <text evidence="12">DNA repair enzyme that has both DNA N-glycosylase activity and AP-lyase activity. The DNA N-glycosylase activity releases various damaged pyrimidines from DNA by cleaving the N-glycosidic bond, leaving an AP (apurinic/apyrimidinic) site. The AP-lyase activity cleaves the phosphodiester bond 3' to the AP site by a beta-elimination, leaving a 3'-terminal unsaturated sugar and a product with a terminal 5'-phosphate.</text>
</comment>
<dbReference type="GO" id="GO:0019104">
    <property type="term" value="F:DNA N-glycosylase activity"/>
    <property type="evidence" value="ECO:0007669"/>
    <property type="project" value="UniProtKB-UniRule"/>
</dbReference>
<dbReference type="InterPro" id="IPR011257">
    <property type="entry name" value="DNA_glycosylase"/>
</dbReference>
<dbReference type="SMART" id="SM00478">
    <property type="entry name" value="ENDO3c"/>
    <property type="match status" value="1"/>
</dbReference>
<dbReference type="Pfam" id="PF00730">
    <property type="entry name" value="HhH-GPD"/>
    <property type="match status" value="1"/>
</dbReference>
<feature type="binding site" evidence="12">
    <location>
        <position position="188"/>
    </location>
    <ligand>
        <name>[4Fe-4S] cluster</name>
        <dbReference type="ChEBI" id="CHEBI:49883"/>
    </ligand>
</feature>
<evidence type="ECO:0000256" key="4">
    <source>
        <dbReference type="ARBA" id="ARBA00022763"/>
    </source>
</evidence>
<dbReference type="InterPro" id="IPR003265">
    <property type="entry name" value="HhH-GPD_domain"/>
</dbReference>
<sequence length="223" mass="24418">MIKAADRGAFMAALAAAHPNPESELNWTTPFELLVAVVLSAQATDKGVNIATARLFPVANTAEQIAALGVEGLTPFIQTIGLYRNKAKNVVRLSEILRDEYAGEVPEDFDKLVALPGVGRKTANVVLNVAFGHPTIPVDTHIFRVSNRTGLAKGKTPDEIETKLEKIIPDAYKHEAHHWLLLHGRYCCKARSPECERCPVAQWCNAPEKKKRLADFGSPSKSE</sequence>
<dbReference type="GO" id="GO:0140078">
    <property type="term" value="F:class I DNA-(apurinic or apyrimidinic site) endonuclease activity"/>
    <property type="evidence" value="ECO:0007669"/>
    <property type="project" value="UniProtKB-EC"/>
</dbReference>
<evidence type="ECO:0000256" key="5">
    <source>
        <dbReference type="ARBA" id="ARBA00022801"/>
    </source>
</evidence>
<dbReference type="HAMAP" id="MF_00942">
    <property type="entry name" value="Nth"/>
    <property type="match status" value="1"/>
</dbReference>
<dbReference type="GO" id="GO:0006285">
    <property type="term" value="P:base-excision repair, AP site formation"/>
    <property type="evidence" value="ECO:0007669"/>
    <property type="project" value="TreeGrafter"/>
</dbReference>
<comment type="catalytic activity">
    <reaction evidence="12">
        <text>2'-deoxyribonucleotide-(2'-deoxyribose 5'-phosphate)-2'-deoxyribonucleotide-DNA = a 3'-end 2'-deoxyribonucleotide-(2,3-dehydro-2,3-deoxyribose 5'-phosphate)-DNA + a 5'-end 5'-phospho-2'-deoxyribonucleoside-DNA + H(+)</text>
        <dbReference type="Rhea" id="RHEA:66592"/>
        <dbReference type="Rhea" id="RHEA-COMP:13180"/>
        <dbReference type="Rhea" id="RHEA-COMP:16897"/>
        <dbReference type="Rhea" id="RHEA-COMP:17067"/>
        <dbReference type="ChEBI" id="CHEBI:15378"/>
        <dbReference type="ChEBI" id="CHEBI:136412"/>
        <dbReference type="ChEBI" id="CHEBI:157695"/>
        <dbReference type="ChEBI" id="CHEBI:167181"/>
        <dbReference type="EC" id="4.2.99.18"/>
    </reaction>
</comment>
<evidence type="ECO:0000256" key="1">
    <source>
        <dbReference type="ARBA" id="ARBA00008343"/>
    </source>
</evidence>
<dbReference type="STRING" id="742823.HMPREF9465_01591"/>
<dbReference type="SUPFAM" id="SSF48150">
    <property type="entry name" value="DNA-glycosylase"/>
    <property type="match status" value="1"/>
</dbReference>
<dbReference type="PIRSF" id="PIRSF001435">
    <property type="entry name" value="Nth"/>
    <property type="match status" value="1"/>
</dbReference>
<evidence type="ECO:0000313" key="14">
    <source>
        <dbReference type="EMBL" id="EKB30901.1"/>
    </source>
</evidence>
<keyword evidence="6 12" id="KW-0408">Iron</keyword>
<dbReference type="GO" id="GO:0051539">
    <property type="term" value="F:4 iron, 4 sulfur cluster binding"/>
    <property type="evidence" value="ECO:0007669"/>
    <property type="project" value="UniProtKB-UniRule"/>
</dbReference>
<evidence type="ECO:0000256" key="9">
    <source>
        <dbReference type="ARBA" id="ARBA00023204"/>
    </source>
</evidence>
<evidence type="ECO:0000256" key="11">
    <source>
        <dbReference type="ARBA" id="ARBA00023295"/>
    </source>
</evidence>
<dbReference type="PROSITE" id="PS01155">
    <property type="entry name" value="ENDONUCLEASE_III_2"/>
    <property type="match status" value="1"/>
</dbReference>
<evidence type="ECO:0000256" key="8">
    <source>
        <dbReference type="ARBA" id="ARBA00023125"/>
    </source>
</evidence>
<evidence type="ECO:0000259" key="13">
    <source>
        <dbReference type="SMART" id="SM00478"/>
    </source>
</evidence>
<dbReference type="eggNOG" id="COG0177">
    <property type="taxonomic scope" value="Bacteria"/>
</dbReference>
<gene>
    <name evidence="12" type="primary">nth</name>
    <name evidence="14" type="ORF">HMPREF9465_01591</name>
</gene>
<keyword evidence="8 12" id="KW-0238">DNA-binding</keyword>
<dbReference type="CDD" id="cd00056">
    <property type="entry name" value="ENDO3c"/>
    <property type="match status" value="1"/>
</dbReference>
<dbReference type="InterPro" id="IPR003651">
    <property type="entry name" value="Endonuclease3_FeS-loop_motif"/>
</dbReference>
<dbReference type="AlphaFoldDB" id="K1JL11"/>
<accession>K1JL11</accession>
<keyword evidence="15" id="KW-1185">Reference proteome</keyword>
<feature type="binding site" evidence="12">
    <location>
        <position position="195"/>
    </location>
    <ligand>
        <name>[4Fe-4S] cluster</name>
        <dbReference type="ChEBI" id="CHEBI:49883"/>
    </ligand>
</feature>
<dbReference type="InterPro" id="IPR004036">
    <property type="entry name" value="Endonuclease-III-like_CS2"/>
</dbReference>
<dbReference type="InterPro" id="IPR005759">
    <property type="entry name" value="Nth"/>
</dbReference>